<keyword evidence="3" id="KW-1185">Reference proteome</keyword>
<dbReference type="EMBL" id="BGZK01000102">
    <property type="protein sequence ID" value="GBP18898.1"/>
    <property type="molecule type" value="Genomic_DNA"/>
</dbReference>
<reference evidence="2 3" key="1">
    <citation type="journal article" date="2019" name="Commun. Biol.">
        <title>The bagworm genome reveals a unique fibroin gene that provides high tensile strength.</title>
        <authorList>
            <person name="Kono N."/>
            <person name="Nakamura H."/>
            <person name="Ohtoshi R."/>
            <person name="Tomita M."/>
            <person name="Numata K."/>
            <person name="Arakawa K."/>
        </authorList>
    </citation>
    <scope>NUCLEOTIDE SEQUENCE [LARGE SCALE GENOMIC DNA]</scope>
</reference>
<feature type="compositionally biased region" description="Basic residues" evidence="1">
    <location>
        <begin position="28"/>
        <end position="43"/>
    </location>
</feature>
<dbReference type="AlphaFoldDB" id="A0A4C1TYA0"/>
<evidence type="ECO:0000313" key="3">
    <source>
        <dbReference type="Proteomes" id="UP000299102"/>
    </source>
</evidence>
<feature type="compositionally biased region" description="Basic and acidic residues" evidence="1">
    <location>
        <begin position="1"/>
        <end position="12"/>
    </location>
</feature>
<proteinExistence type="predicted"/>
<feature type="region of interest" description="Disordered" evidence="1">
    <location>
        <begin position="1"/>
        <end position="67"/>
    </location>
</feature>
<sequence length="67" mass="7643">MVKENGRRDGRQTRLTGDTGEASVKQSCRARSRRPRPRRHRQRPALVSAADAAKRETDVRNSPEFVI</sequence>
<name>A0A4C1TYA0_EUMVA</name>
<protein>
    <submittedName>
        <fullName evidence="2">Uncharacterized protein</fullName>
    </submittedName>
</protein>
<evidence type="ECO:0000313" key="2">
    <source>
        <dbReference type="EMBL" id="GBP18898.1"/>
    </source>
</evidence>
<dbReference type="Proteomes" id="UP000299102">
    <property type="component" value="Unassembled WGS sequence"/>
</dbReference>
<organism evidence="2 3">
    <name type="scientific">Eumeta variegata</name>
    <name type="common">Bagworm moth</name>
    <name type="synonym">Eumeta japonica</name>
    <dbReference type="NCBI Taxonomy" id="151549"/>
    <lineage>
        <taxon>Eukaryota</taxon>
        <taxon>Metazoa</taxon>
        <taxon>Ecdysozoa</taxon>
        <taxon>Arthropoda</taxon>
        <taxon>Hexapoda</taxon>
        <taxon>Insecta</taxon>
        <taxon>Pterygota</taxon>
        <taxon>Neoptera</taxon>
        <taxon>Endopterygota</taxon>
        <taxon>Lepidoptera</taxon>
        <taxon>Glossata</taxon>
        <taxon>Ditrysia</taxon>
        <taxon>Tineoidea</taxon>
        <taxon>Psychidae</taxon>
        <taxon>Oiketicinae</taxon>
        <taxon>Eumeta</taxon>
    </lineage>
</organism>
<evidence type="ECO:0000256" key="1">
    <source>
        <dbReference type="SAM" id="MobiDB-lite"/>
    </source>
</evidence>
<comment type="caution">
    <text evidence="2">The sequence shown here is derived from an EMBL/GenBank/DDBJ whole genome shotgun (WGS) entry which is preliminary data.</text>
</comment>
<feature type="compositionally biased region" description="Basic and acidic residues" evidence="1">
    <location>
        <begin position="52"/>
        <end position="61"/>
    </location>
</feature>
<gene>
    <name evidence="2" type="ORF">EVAR_20430_1</name>
</gene>
<accession>A0A4C1TYA0</accession>